<evidence type="ECO:0000256" key="5">
    <source>
        <dbReference type="ARBA" id="ARBA00022729"/>
    </source>
</evidence>
<evidence type="ECO:0000256" key="4">
    <source>
        <dbReference type="ARBA" id="ARBA00022692"/>
    </source>
</evidence>
<keyword evidence="2 10" id="KW-0813">Transport</keyword>
<dbReference type="EMBL" id="QSUL01000005">
    <property type="protein sequence ID" value="RGN36501.1"/>
    <property type="molecule type" value="Genomic_DNA"/>
</dbReference>
<comment type="similarity">
    <text evidence="10 11">Belongs to the TonB-dependent receptor family.</text>
</comment>
<evidence type="ECO:0000256" key="6">
    <source>
        <dbReference type="ARBA" id="ARBA00023077"/>
    </source>
</evidence>
<evidence type="ECO:0000313" key="15">
    <source>
        <dbReference type="Proteomes" id="UP000260983"/>
    </source>
</evidence>
<reference evidence="14 15" key="1">
    <citation type="submission" date="2018-08" db="EMBL/GenBank/DDBJ databases">
        <title>A genome reference for cultivated species of the human gut microbiota.</title>
        <authorList>
            <person name="Zou Y."/>
            <person name="Xue W."/>
            <person name="Luo G."/>
        </authorList>
    </citation>
    <scope>NUCLEOTIDE SEQUENCE [LARGE SCALE GENOMIC DNA]</scope>
    <source>
        <strain evidence="14 15">OM05-15BH</strain>
    </source>
</reference>
<dbReference type="PANTHER" id="PTHR30069">
    <property type="entry name" value="TONB-DEPENDENT OUTER MEMBRANE RECEPTOR"/>
    <property type="match status" value="1"/>
</dbReference>
<dbReference type="SUPFAM" id="SSF49464">
    <property type="entry name" value="Carboxypeptidase regulatory domain-like"/>
    <property type="match status" value="1"/>
</dbReference>
<keyword evidence="3 10" id="KW-1134">Transmembrane beta strand</keyword>
<feature type="domain" description="TonB-dependent receptor plug" evidence="13">
    <location>
        <begin position="128"/>
        <end position="235"/>
    </location>
</feature>
<proteinExistence type="inferred from homology"/>
<dbReference type="InterPro" id="IPR039426">
    <property type="entry name" value="TonB-dep_rcpt-like"/>
</dbReference>
<dbReference type="GO" id="GO:0009279">
    <property type="term" value="C:cell outer membrane"/>
    <property type="evidence" value="ECO:0007669"/>
    <property type="project" value="UniProtKB-SubCell"/>
</dbReference>
<accession>A0A3E5BFY3</accession>
<evidence type="ECO:0000256" key="9">
    <source>
        <dbReference type="ARBA" id="ARBA00023237"/>
    </source>
</evidence>
<evidence type="ECO:0000256" key="3">
    <source>
        <dbReference type="ARBA" id="ARBA00022452"/>
    </source>
</evidence>
<keyword evidence="4 10" id="KW-0812">Transmembrane</keyword>
<dbReference type="Pfam" id="PF07715">
    <property type="entry name" value="Plug"/>
    <property type="match status" value="1"/>
</dbReference>
<keyword evidence="9 10" id="KW-0998">Cell outer membrane</keyword>
<evidence type="ECO:0000256" key="1">
    <source>
        <dbReference type="ARBA" id="ARBA00004571"/>
    </source>
</evidence>
<dbReference type="InterPro" id="IPR008969">
    <property type="entry name" value="CarboxyPept-like_regulatory"/>
</dbReference>
<dbReference type="Pfam" id="PF13715">
    <property type="entry name" value="CarbopepD_reg_2"/>
    <property type="match status" value="1"/>
</dbReference>
<dbReference type="Proteomes" id="UP000260983">
    <property type="component" value="Unassembled WGS sequence"/>
</dbReference>
<evidence type="ECO:0000313" key="14">
    <source>
        <dbReference type="EMBL" id="RGN36501.1"/>
    </source>
</evidence>
<dbReference type="AlphaFoldDB" id="A0A3E5BFY3"/>
<dbReference type="FunFam" id="2.60.40.1120:FF:000003">
    <property type="entry name" value="Outer membrane protein Omp121"/>
    <property type="match status" value="1"/>
</dbReference>
<dbReference type="GO" id="GO:0015344">
    <property type="term" value="F:siderophore uptake transmembrane transporter activity"/>
    <property type="evidence" value="ECO:0007669"/>
    <property type="project" value="TreeGrafter"/>
</dbReference>
<dbReference type="Pfam" id="PF00593">
    <property type="entry name" value="TonB_dep_Rec_b-barrel"/>
    <property type="match status" value="1"/>
</dbReference>
<sequence>MKNKRQQKKLLMKFPFREMLLLAFFLMITIAGFAQSKTVTGIVIDKTGETVIGASVILKGTMNGATTDIDGKFTLQNIPDNGTIQVSFVGYKTQNVAVKGQSSIRITLQEDMEILDEVVVVGYGTQKKTDLTGAVMQVKAEDITSITANNPIQALQGRVTGVSVVTDSRPGKSPTLRIRGNGSISAGNDPLYVVDGFPLMNGSLNEINANDIASMEVLKDASATAIYGSRGSNGVIMITTKTGAKDTKSLTFNANYGFQTPGRLVETLNHDQFVDFINSAYMNSKGTTIYNTENPAPNIHTDWQRETIKSSSPVQDYSISLNGTSGDTQYMMSGGIFLQDGLLSNYDYNKYTFRTNLQHKFNDFIKLGTHMQYTYSEGGLATTNNYDGALTELWRFGWPTLPVYREDGSYAVPNDNPAISSYFDSGIKWNPVNYYNEVKKQSSVSRLFGDVYAEVQLAKGLSFKSNFGLDIANARDYNYITSDYTLSPGTGEGANGYSRKISRITENILTYTNTWGKHRLTATGVYSWQNYIYEGLSISGKGFANDETGAWDISQANRETVDYGSDKYENSLMSWTGRVSYAYNDRYLLTATARYDGSSRFGDNNKWGFFPSIGLAWRASEEAFLIDNKMITNLKLRGSFGVTGNQEIGNYRSLAQLNGSNYIYKDGELQGYYESIGNPDLKWERANQFDVGIDLSLWNRLHITADYYYRKTSDLLYEVPIPSTSGFSSMLSNVGSVLNQGYELSITGNIVNTNDFKMDATVNFSRNKNKVDKLYNDVESITMSSGLGLSRYLKVGESLNSRYALLSDGIIRTQEQLNAYKKIEGTAKMGDEMYKDLDNDNQITAKDQVNIGTTDPKLIYGISLNAQYKKWGLNILGNGAHDFVGGTSYLQIAENQINTSVICMPSLYAYERMWSESNPNGTYPAAGASNIHESDRINSGWNYFVIKSIALSYDFGKNPFKSIKGIKGLTASVNFQNFITFSNQRGYNPENGNITYPWVKIINIGINAKF</sequence>
<dbReference type="InterPro" id="IPR023996">
    <property type="entry name" value="TonB-dep_OMP_SusC/RagA"/>
</dbReference>
<dbReference type="InterPro" id="IPR037066">
    <property type="entry name" value="Plug_dom_sf"/>
</dbReference>
<dbReference type="Gene3D" id="2.170.130.10">
    <property type="entry name" value="TonB-dependent receptor, plug domain"/>
    <property type="match status" value="1"/>
</dbReference>
<evidence type="ECO:0000256" key="7">
    <source>
        <dbReference type="ARBA" id="ARBA00023136"/>
    </source>
</evidence>
<dbReference type="NCBIfam" id="TIGR04056">
    <property type="entry name" value="OMP_RagA_SusC"/>
    <property type="match status" value="1"/>
</dbReference>
<dbReference type="NCBIfam" id="TIGR04057">
    <property type="entry name" value="SusC_RagA_signa"/>
    <property type="match status" value="1"/>
</dbReference>
<organism evidence="14 15">
    <name type="scientific">Bacteroides oleiciplenus</name>
    <dbReference type="NCBI Taxonomy" id="626931"/>
    <lineage>
        <taxon>Bacteria</taxon>
        <taxon>Pseudomonadati</taxon>
        <taxon>Bacteroidota</taxon>
        <taxon>Bacteroidia</taxon>
        <taxon>Bacteroidales</taxon>
        <taxon>Bacteroidaceae</taxon>
        <taxon>Bacteroides</taxon>
    </lineage>
</organism>
<dbReference type="Gene3D" id="2.60.40.1120">
    <property type="entry name" value="Carboxypeptidase-like, regulatory domain"/>
    <property type="match status" value="1"/>
</dbReference>
<feature type="domain" description="TonB-dependent receptor-like beta-barrel" evidence="12">
    <location>
        <begin position="407"/>
        <end position="976"/>
    </location>
</feature>
<dbReference type="InterPro" id="IPR012910">
    <property type="entry name" value="Plug_dom"/>
</dbReference>
<dbReference type="InterPro" id="IPR000531">
    <property type="entry name" value="Beta-barrel_TonB"/>
</dbReference>
<dbReference type="InterPro" id="IPR036942">
    <property type="entry name" value="Beta-barrel_TonB_sf"/>
</dbReference>
<dbReference type="Gene3D" id="2.40.170.20">
    <property type="entry name" value="TonB-dependent receptor, beta-barrel domain"/>
    <property type="match status" value="1"/>
</dbReference>
<dbReference type="SUPFAM" id="SSF56935">
    <property type="entry name" value="Porins"/>
    <property type="match status" value="1"/>
</dbReference>
<gene>
    <name evidence="14" type="ORF">DXB65_08860</name>
</gene>
<name>A0A3E5BFY3_9BACE</name>
<dbReference type="PANTHER" id="PTHR30069:SF29">
    <property type="entry name" value="HEMOGLOBIN AND HEMOGLOBIN-HAPTOGLOBIN-BINDING PROTEIN 1-RELATED"/>
    <property type="match status" value="1"/>
</dbReference>
<keyword evidence="6 11" id="KW-0798">TonB box</keyword>
<evidence type="ECO:0000259" key="13">
    <source>
        <dbReference type="Pfam" id="PF07715"/>
    </source>
</evidence>
<dbReference type="InterPro" id="IPR023997">
    <property type="entry name" value="TonB-dep_OMP_SusC/RagA_CS"/>
</dbReference>
<evidence type="ECO:0000256" key="2">
    <source>
        <dbReference type="ARBA" id="ARBA00022448"/>
    </source>
</evidence>
<evidence type="ECO:0000256" key="10">
    <source>
        <dbReference type="PROSITE-ProRule" id="PRU01360"/>
    </source>
</evidence>
<keyword evidence="7 10" id="KW-0472">Membrane</keyword>
<dbReference type="GO" id="GO:0044718">
    <property type="term" value="P:siderophore transmembrane transport"/>
    <property type="evidence" value="ECO:0007669"/>
    <property type="project" value="TreeGrafter"/>
</dbReference>
<keyword evidence="8 14" id="KW-0675">Receptor</keyword>
<comment type="subcellular location">
    <subcellularLocation>
        <location evidence="1 10">Cell outer membrane</location>
        <topology evidence="1 10">Multi-pass membrane protein</topology>
    </subcellularLocation>
</comment>
<protein>
    <submittedName>
        <fullName evidence="14">TonB-dependent receptor</fullName>
    </submittedName>
</protein>
<keyword evidence="5" id="KW-0732">Signal</keyword>
<evidence type="ECO:0000256" key="11">
    <source>
        <dbReference type="RuleBase" id="RU003357"/>
    </source>
</evidence>
<comment type="caution">
    <text evidence="14">The sequence shown here is derived from an EMBL/GenBank/DDBJ whole genome shotgun (WGS) entry which is preliminary data.</text>
</comment>
<evidence type="ECO:0000256" key="8">
    <source>
        <dbReference type="ARBA" id="ARBA00023170"/>
    </source>
</evidence>
<dbReference type="RefSeq" id="WP_117723986.1">
    <property type="nucleotide sequence ID" value="NZ_QSUL01000005.1"/>
</dbReference>
<evidence type="ECO:0000259" key="12">
    <source>
        <dbReference type="Pfam" id="PF00593"/>
    </source>
</evidence>
<dbReference type="PROSITE" id="PS52016">
    <property type="entry name" value="TONB_DEPENDENT_REC_3"/>
    <property type="match status" value="1"/>
</dbReference>